<accession>A0A162LRZ4</accession>
<reference evidence="3 4" key="1">
    <citation type="submission" date="2015-12" db="EMBL/GenBank/DDBJ databases">
        <title>Genome sequence of Tistrella mobilis MCCC 1A02139.</title>
        <authorList>
            <person name="Lu L."/>
            <person name="Lai Q."/>
            <person name="Shao Z."/>
            <person name="Qian P."/>
        </authorList>
    </citation>
    <scope>NUCLEOTIDE SEQUENCE [LARGE SCALE GENOMIC DNA]</scope>
    <source>
        <strain evidence="3 4">MCCC 1A02139</strain>
    </source>
</reference>
<dbReference type="SUPFAM" id="SSF51182">
    <property type="entry name" value="RmlC-like cupins"/>
    <property type="match status" value="1"/>
</dbReference>
<gene>
    <name evidence="3" type="ORF">AUP44_21885</name>
</gene>
<dbReference type="InterPro" id="IPR010982">
    <property type="entry name" value="Lambda_DNA-bd_dom_sf"/>
</dbReference>
<dbReference type="Proteomes" id="UP000075787">
    <property type="component" value="Unassembled WGS sequence"/>
</dbReference>
<dbReference type="GO" id="GO:0003700">
    <property type="term" value="F:DNA-binding transcription factor activity"/>
    <property type="evidence" value="ECO:0007669"/>
    <property type="project" value="TreeGrafter"/>
</dbReference>
<protein>
    <submittedName>
        <fullName evidence="3">XRE family transcriptional regulator</fullName>
    </submittedName>
</protein>
<dbReference type="InterPro" id="IPR011051">
    <property type="entry name" value="RmlC_Cupin_sf"/>
</dbReference>
<dbReference type="PANTHER" id="PTHR46797:SF2">
    <property type="entry name" value="TRANSCRIPTIONAL REGULATOR"/>
    <property type="match status" value="1"/>
</dbReference>
<dbReference type="AlphaFoldDB" id="A0A162LRZ4"/>
<dbReference type="CDD" id="cd02209">
    <property type="entry name" value="cupin_XRE_C"/>
    <property type="match status" value="1"/>
</dbReference>
<sequence>MTPPESPPASIPETPVVEPLTEEDDLSLGLAVRRARQARGLSLKQVADAANVSVGFLSQIERGISSPSVRALRAICAILDVPVLELLGGGEGDPNNEARRIVRAGQRRRVDFGDKGMVKEFLTVHDQGMLQVMELTLDPDGGSGEDAYNHEGEECGVVLEGRLELYVDGAVYRLGEGDAFHFESASPHKFRNLANGRTRILWITTPPVW</sequence>
<dbReference type="Gene3D" id="1.10.260.40">
    <property type="entry name" value="lambda repressor-like DNA-binding domains"/>
    <property type="match status" value="1"/>
</dbReference>
<evidence type="ECO:0000259" key="2">
    <source>
        <dbReference type="PROSITE" id="PS50943"/>
    </source>
</evidence>
<dbReference type="GeneID" id="97240575"/>
<evidence type="ECO:0000313" key="3">
    <source>
        <dbReference type="EMBL" id="KYO56567.1"/>
    </source>
</evidence>
<feature type="domain" description="HTH cro/C1-type" evidence="2">
    <location>
        <begin position="32"/>
        <end position="86"/>
    </location>
</feature>
<dbReference type="Pfam" id="PF07883">
    <property type="entry name" value="Cupin_2"/>
    <property type="match status" value="1"/>
</dbReference>
<comment type="caution">
    <text evidence="3">The sequence shown here is derived from an EMBL/GenBank/DDBJ whole genome shotgun (WGS) entry which is preliminary data.</text>
</comment>
<dbReference type="OrthoDB" id="9805356at2"/>
<evidence type="ECO:0000313" key="4">
    <source>
        <dbReference type="Proteomes" id="UP000075787"/>
    </source>
</evidence>
<dbReference type="PROSITE" id="PS50943">
    <property type="entry name" value="HTH_CROC1"/>
    <property type="match status" value="1"/>
</dbReference>
<dbReference type="Gene3D" id="2.60.120.10">
    <property type="entry name" value="Jelly Rolls"/>
    <property type="match status" value="1"/>
</dbReference>
<dbReference type="Pfam" id="PF01381">
    <property type="entry name" value="HTH_3"/>
    <property type="match status" value="1"/>
</dbReference>
<dbReference type="RefSeq" id="WP_062761842.1">
    <property type="nucleotide sequence ID" value="NZ_CP121027.1"/>
</dbReference>
<keyword evidence="1" id="KW-0238">DNA-binding</keyword>
<evidence type="ECO:0000256" key="1">
    <source>
        <dbReference type="ARBA" id="ARBA00023125"/>
    </source>
</evidence>
<dbReference type="PANTHER" id="PTHR46797">
    <property type="entry name" value="HTH-TYPE TRANSCRIPTIONAL REGULATOR"/>
    <property type="match status" value="1"/>
</dbReference>
<dbReference type="EMBL" id="LPZR01000041">
    <property type="protein sequence ID" value="KYO56567.1"/>
    <property type="molecule type" value="Genomic_DNA"/>
</dbReference>
<dbReference type="SUPFAM" id="SSF47413">
    <property type="entry name" value="lambda repressor-like DNA-binding domains"/>
    <property type="match status" value="1"/>
</dbReference>
<dbReference type="GO" id="GO:0003677">
    <property type="term" value="F:DNA binding"/>
    <property type="evidence" value="ECO:0007669"/>
    <property type="project" value="UniProtKB-KW"/>
</dbReference>
<dbReference type="InterPro" id="IPR014710">
    <property type="entry name" value="RmlC-like_jellyroll"/>
</dbReference>
<proteinExistence type="predicted"/>
<dbReference type="SMART" id="SM00530">
    <property type="entry name" value="HTH_XRE"/>
    <property type="match status" value="1"/>
</dbReference>
<dbReference type="GO" id="GO:0005829">
    <property type="term" value="C:cytosol"/>
    <property type="evidence" value="ECO:0007669"/>
    <property type="project" value="TreeGrafter"/>
</dbReference>
<organism evidence="3 4">
    <name type="scientific">Tistrella mobilis</name>
    <dbReference type="NCBI Taxonomy" id="171437"/>
    <lineage>
        <taxon>Bacteria</taxon>
        <taxon>Pseudomonadati</taxon>
        <taxon>Pseudomonadota</taxon>
        <taxon>Alphaproteobacteria</taxon>
        <taxon>Geminicoccales</taxon>
        <taxon>Geminicoccaceae</taxon>
        <taxon>Tistrella</taxon>
    </lineage>
</organism>
<dbReference type="InterPro" id="IPR050807">
    <property type="entry name" value="TransReg_Diox_bact_type"/>
</dbReference>
<dbReference type="InterPro" id="IPR013096">
    <property type="entry name" value="Cupin_2"/>
</dbReference>
<dbReference type="InterPro" id="IPR001387">
    <property type="entry name" value="Cro/C1-type_HTH"/>
</dbReference>
<dbReference type="CDD" id="cd00093">
    <property type="entry name" value="HTH_XRE"/>
    <property type="match status" value="1"/>
</dbReference>
<name>A0A162LRZ4_9PROT</name>